<dbReference type="InterPro" id="IPR013932">
    <property type="entry name" value="TATA-bd_TIP120"/>
</dbReference>
<evidence type="ECO:0000256" key="2">
    <source>
        <dbReference type="ARBA" id="ARBA00022737"/>
    </source>
</evidence>
<dbReference type="InterPro" id="IPR039852">
    <property type="entry name" value="CAND1/CAND2"/>
</dbReference>
<feature type="compositionally biased region" description="Basic residues" evidence="4">
    <location>
        <begin position="960"/>
        <end position="1003"/>
    </location>
</feature>
<feature type="compositionally biased region" description="Basic and acidic residues" evidence="4">
    <location>
        <begin position="623"/>
        <end position="641"/>
    </location>
</feature>
<keyword evidence="7" id="KW-1185">Reference proteome</keyword>
<feature type="region of interest" description="Disordered" evidence="4">
    <location>
        <begin position="1226"/>
        <end position="1247"/>
    </location>
</feature>
<name>A0ABQ8XQT3_9EUKA</name>
<feature type="region of interest" description="Disordered" evidence="4">
    <location>
        <begin position="330"/>
        <end position="357"/>
    </location>
</feature>
<proteinExistence type="inferred from homology"/>
<organism evidence="6 7">
    <name type="scientific">Anaeramoeba flamelloides</name>
    <dbReference type="NCBI Taxonomy" id="1746091"/>
    <lineage>
        <taxon>Eukaryota</taxon>
        <taxon>Metamonada</taxon>
        <taxon>Anaeramoebidae</taxon>
        <taxon>Anaeramoeba</taxon>
    </lineage>
</organism>
<comment type="similarity">
    <text evidence="1">Belongs to the CAND family.</text>
</comment>
<feature type="compositionally biased region" description="Basic and acidic residues" evidence="4">
    <location>
        <begin position="1226"/>
        <end position="1237"/>
    </location>
</feature>
<dbReference type="Proteomes" id="UP001150062">
    <property type="component" value="Unassembled WGS sequence"/>
</dbReference>
<accession>A0ABQ8XQT3</accession>
<dbReference type="PANTHER" id="PTHR12696">
    <property type="entry name" value="TIP120"/>
    <property type="match status" value="1"/>
</dbReference>
<dbReference type="Pfam" id="PF08623">
    <property type="entry name" value="TIP120"/>
    <property type="match status" value="1"/>
</dbReference>
<evidence type="ECO:0000256" key="4">
    <source>
        <dbReference type="SAM" id="MobiDB-lite"/>
    </source>
</evidence>
<feature type="compositionally biased region" description="Basic and acidic residues" evidence="4">
    <location>
        <begin position="582"/>
        <end position="614"/>
    </location>
</feature>
<feature type="compositionally biased region" description="Acidic residues" evidence="4">
    <location>
        <begin position="344"/>
        <end position="357"/>
    </location>
</feature>
<dbReference type="EMBL" id="JAOAOG010000272">
    <property type="protein sequence ID" value="KAJ6234123.1"/>
    <property type="molecule type" value="Genomic_DNA"/>
</dbReference>
<dbReference type="SUPFAM" id="SSF48371">
    <property type="entry name" value="ARM repeat"/>
    <property type="match status" value="1"/>
</dbReference>
<feature type="region of interest" description="Disordered" evidence="4">
    <location>
        <begin position="582"/>
        <end position="641"/>
    </location>
</feature>
<feature type="compositionally biased region" description="Low complexity" evidence="4">
    <location>
        <begin position="863"/>
        <end position="876"/>
    </location>
</feature>
<gene>
    <name evidence="6" type="ORF">M0813_00758</name>
</gene>
<keyword evidence="3" id="KW-0833">Ubl conjugation pathway</keyword>
<sequence length="1507" mass="174521">MSSSQLLKKLKSIDYDYRFMALSDLVSDLKQRSWNTTRQIDQIVEAVLNLLEDSSREVQGLAVECLGLLVLKCSTNHIHSILKTLTTKTLETEEEFLDVFPIAFKRVITQLSHDNLHLILNIADRTLPKFIEGILKSKKPETQNACVEIIHHFLFSFGSAIPNYHREIQNVLLKNFEVTTSRKQVIDTISLLCTNIDDNLFSNLIEYIIEKLSKNDKQLSVIYLQLLVVIGRKLGYRIAKHISELVKVLFHYLNDEEFYDEIELMDGCLQSFECFILRCPNEVLPFEDEFLDVSLDLIRYDPNLSDSDYSNSEEDSGDERVIKQIIEMSSGEDKESEISGTGSESEEEFSDDDYSDDDDTSWKVRRASAKCLFALITSRPEMVFKFHKEVSPILISRFSEREDYVKLDIFETFNELLHQTRTIIRSNFETHNMVEVILKTSNAIFISCLNELKSNKVQSRVLIFKILNKLVGIIPSKVVLKFTNRLFNSVKRALLDKSPSNENLKTESLRFFKKFITHYKIPNLEKRIMKLLPLLKKAVKHEHFKISSLTLMICGDISRMILPNSQIDKKFNFVEEELEKGKKEKENKSKKKNEKEKENENENENENEKEKEIEIENTEQESAETKIETKRETEKKEENKSKEIEIPKELKEIAIKLFDIVFSVFKIQNTDQEVKDASISSISIIISQLGSLLEDRVENAINLFFDRLNNETTRIISLKSLRILFNDHSKFRFKSNELVIKIIIQLRKYLSKQNRIVKRDSLLTLISIIQSYGSNLSSSSELRKLITTLYELMNINELQIAQSGIILISTILSAKPQSLEEIIQFVENKLFDIIKHPVVKEGILLDSAINLYSQIMNCINNRSTTNTNENKNINNEGKIEKEKEKEKEREKEIEKEKKIEKETEKDKGKKKTKERGKGKSRKGKGKEKGKRKGKEKEIEKDKGKEKRKRRKEKETEKEKERKRKKNSKKPTKKSPKKSSTKIPTKKVINKSKKTKKAKAKTKKPVTNVINSERLLSPMLNWSKKKTTILEYEKHTFLSVARCISAIIVQTPTKQLKKLISTFIDDIKKKKSIPQVVLALYCLGHLGRIEDLSGYKKINNLLFNCFSHKSADIRTAAAFCLGNIAVGNLSYFLEFQVNQVQNQNKQNLYLLFRSFREIIFAVSAGNSEQIYQFVINPQFNKMLTIIIDNCGNEDAGIRNLVAECLGKLALISPQTVIPPLRKMVEKEEGQKEIKESKTKSSSQSNEEEKDQILSDKIINIKCTVITALRFAINKDKKEKFDQILKDHIDSFYRNGIQHSDHKVRLAALGLINFSAHHKPILIRERIKWILPQIYNETEVKQELIKEVHLGPFTHSVDEGIDNRKLAFDTMNTLLTSSYDLLNLHEFLSRIRIGLEDPVLEIVLIAHELLSRLLERNKEIIRANLESLIYPLRRSIVKKVKQDAVKQEKDRNEELIRSALKVVLHLVTVIGRQSSEKFNRFIEKGILSNQIIKEKFELIQQEGIQFAKF</sequence>
<dbReference type="InterPro" id="IPR016024">
    <property type="entry name" value="ARM-type_fold"/>
</dbReference>
<feature type="compositionally biased region" description="Basic residues" evidence="4">
    <location>
        <begin position="908"/>
        <end position="933"/>
    </location>
</feature>
<reference evidence="6" key="1">
    <citation type="submission" date="2022-08" db="EMBL/GenBank/DDBJ databases">
        <title>Novel sulfate-reducing endosymbionts in the free-living metamonad Anaeramoeba.</title>
        <authorList>
            <person name="Jerlstrom-Hultqvist J."/>
            <person name="Cepicka I."/>
            <person name="Gallot-Lavallee L."/>
            <person name="Salas-Leiva D."/>
            <person name="Curtis B.A."/>
            <person name="Zahonova K."/>
            <person name="Pipaliya S."/>
            <person name="Dacks J."/>
            <person name="Roger A.J."/>
        </authorList>
    </citation>
    <scope>NUCLEOTIDE SEQUENCE</scope>
    <source>
        <strain evidence="6">Schooner1</strain>
    </source>
</reference>
<evidence type="ECO:0000256" key="3">
    <source>
        <dbReference type="ARBA" id="ARBA00022786"/>
    </source>
</evidence>
<keyword evidence="2" id="KW-0677">Repeat</keyword>
<evidence type="ECO:0000256" key="1">
    <source>
        <dbReference type="ARBA" id="ARBA00007657"/>
    </source>
</evidence>
<feature type="compositionally biased region" description="Basic and acidic residues" evidence="4">
    <location>
        <begin position="877"/>
        <end position="907"/>
    </location>
</feature>
<protein>
    <submittedName>
        <fullName evidence="6">TIP120 domain-containing protein</fullName>
    </submittedName>
</protein>
<comment type="caution">
    <text evidence="6">The sequence shown here is derived from an EMBL/GenBank/DDBJ whole genome shotgun (WGS) entry which is preliminary data.</text>
</comment>
<feature type="domain" description="TATA-binding protein interacting (TIP20)" evidence="5">
    <location>
        <begin position="1320"/>
        <end position="1482"/>
    </location>
</feature>
<evidence type="ECO:0000313" key="7">
    <source>
        <dbReference type="Proteomes" id="UP001150062"/>
    </source>
</evidence>
<evidence type="ECO:0000259" key="5">
    <source>
        <dbReference type="Pfam" id="PF08623"/>
    </source>
</evidence>
<dbReference type="InterPro" id="IPR011989">
    <property type="entry name" value="ARM-like"/>
</dbReference>
<dbReference type="Pfam" id="PF02985">
    <property type="entry name" value="HEAT"/>
    <property type="match status" value="1"/>
</dbReference>
<feature type="region of interest" description="Disordered" evidence="4">
    <location>
        <begin position="861"/>
        <end position="1004"/>
    </location>
</feature>
<dbReference type="Gene3D" id="1.25.10.10">
    <property type="entry name" value="Leucine-rich Repeat Variant"/>
    <property type="match status" value="1"/>
</dbReference>
<feature type="compositionally biased region" description="Basic and acidic residues" evidence="4">
    <location>
        <begin position="934"/>
        <end position="944"/>
    </location>
</feature>
<dbReference type="InterPro" id="IPR000357">
    <property type="entry name" value="HEAT"/>
</dbReference>
<evidence type="ECO:0000313" key="6">
    <source>
        <dbReference type="EMBL" id="KAJ6234123.1"/>
    </source>
</evidence>